<name>A0A1H2R8Q2_9RHOB</name>
<keyword evidence="2" id="KW-1185">Reference proteome</keyword>
<organism evidence="1 2">
    <name type="scientific">Albimonas donghaensis</name>
    <dbReference type="NCBI Taxonomy" id="356660"/>
    <lineage>
        <taxon>Bacteria</taxon>
        <taxon>Pseudomonadati</taxon>
        <taxon>Pseudomonadota</taxon>
        <taxon>Alphaproteobacteria</taxon>
        <taxon>Rhodobacterales</taxon>
        <taxon>Paracoccaceae</taxon>
        <taxon>Albimonas</taxon>
    </lineage>
</organism>
<dbReference type="AlphaFoldDB" id="A0A1H2R8Q2"/>
<dbReference type="STRING" id="356660.SAMN05444336_101257"/>
<protein>
    <submittedName>
        <fullName evidence="1">Uncharacterized protein</fullName>
    </submittedName>
</protein>
<proteinExistence type="predicted"/>
<dbReference type="EMBL" id="FNMZ01000001">
    <property type="protein sequence ID" value="SDW15224.1"/>
    <property type="molecule type" value="Genomic_DNA"/>
</dbReference>
<dbReference type="Proteomes" id="UP000199118">
    <property type="component" value="Unassembled WGS sequence"/>
</dbReference>
<sequence length="712" mass="75169">MTRLTVPSAPLGGGVTAAVPHPVDDGLGRAVAEFGERLAETGLQLEESRLNADLGRARVGIANGLAELRLEAETLADPDRIDATWTERTVELRGQLLQGVDQRNQEAAGLAFDELAGRHGLAVGQRANELRRGRARAGLIELGQAHDATPGIADFDTRASLLGQYTDQLAAELAQGNVDPEEVPKLLAARREELAAAAAIRTLSEDPARLLADIDDGRFNDLAAETRERFRASAVAEDQRRAAARASAEASAARARSDAIGEQLEELTRIAASGRAMEGEAALLTDPEAIQHPGFAAAQAAINLRQTVPGFSLMTPADMDRMISAEAARPAASSADTALLDVMRKTRDAADQAWKADPLAHAARLGIATPAPLPEDLSDPAAWTQALRQRRSVSGWLAEEGYTEAPALFTADERERLSELAGVATPPQDRAALAATLAAALGPDADAAFTAIAPEDAAFRHFGMLIAAGGGRGQALAAFRGQQALAGKVVKLPSEDARRLALAETLGDAMQFLPAQLGEVMSAADALYGEYGAGIDPKEDPDAASAAYARAIQGALGRSAVNARSDAGGVQEINDRPTLLPLDLSADQVEDALGTLDELGDADPELLPEAGTREKMRALSAGVLARASKSGGAPGYASGAPLSWNDLSALRFTADAQGTHVVQIETRGELRDLVDLETGGPFRIDLRQLVRETERFRRTVRDARERPERSRR</sequence>
<accession>A0A1H2R8Q2</accession>
<dbReference type="OrthoDB" id="7847560at2"/>
<evidence type="ECO:0000313" key="1">
    <source>
        <dbReference type="EMBL" id="SDW15224.1"/>
    </source>
</evidence>
<evidence type="ECO:0000313" key="2">
    <source>
        <dbReference type="Proteomes" id="UP000199118"/>
    </source>
</evidence>
<gene>
    <name evidence="1" type="ORF">SAMN05444336_101257</name>
</gene>
<dbReference type="RefSeq" id="WP_092679329.1">
    <property type="nucleotide sequence ID" value="NZ_FNMZ01000001.1"/>
</dbReference>
<reference evidence="1 2" key="1">
    <citation type="submission" date="2016-10" db="EMBL/GenBank/DDBJ databases">
        <authorList>
            <person name="de Groot N.N."/>
        </authorList>
    </citation>
    <scope>NUCLEOTIDE SEQUENCE [LARGE SCALE GENOMIC DNA]</scope>
    <source>
        <strain evidence="1 2">DSM 17890</strain>
    </source>
</reference>